<dbReference type="HOGENOM" id="CLU_646080_0_0_1"/>
<dbReference type="AlphaFoldDB" id="A7SB11"/>
<dbReference type="PANTHER" id="PTHR47018:SF3">
    <property type="entry name" value="MYCBP-ASSOCIATED PROTEIN"/>
    <property type="match status" value="1"/>
</dbReference>
<dbReference type="EMBL" id="DS469613">
    <property type="protein sequence ID" value="EDO39098.1"/>
    <property type="molecule type" value="Genomic_DNA"/>
</dbReference>
<feature type="compositionally biased region" description="Low complexity" evidence="1">
    <location>
        <begin position="403"/>
        <end position="416"/>
    </location>
</feature>
<protein>
    <submittedName>
        <fullName evidence="2">Uncharacterized protein</fullName>
    </submittedName>
</protein>
<accession>A7SB11</accession>
<organism evidence="2 3">
    <name type="scientific">Nematostella vectensis</name>
    <name type="common">Starlet sea anemone</name>
    <dbReference type="NCBI Taxonomy" id="45351"/>
    <lineage>
        <taxon>Eukaryota</taxon>
        <taxon>Metazoa</taxon>
        <taxon>Cnidaria</taxon>
        <taxon>Anthozoa</taxon>
        <taxon>Hexacorallia</taxon>
        <taxon>Actiniaria</taxon>
        <taxon>Edwardsiidae</taxon>
        <taxon>Nematostella</taxon>
    </lineage>
</organism>
<dbReference type="InParanoid" id="A7SB11"/>
<reference evidence="2 3" key="1">
    <citation type="journal article" date="2007" name="Science">
        <title>Sea anemone genome reveals ancestral eumetazoan gene repertoire and genomic organization.</title>
        <authorList>
            <person name="Putnam N.H."/>
            <person name="Srivastava M."/>
            <person name="Hellsten U."/>
            <person name="Dirks B."/>
            <person name="Chapman J."/>
            <person name="Salamov A."/>
            <person name="Terry A."/>
            <person name="Shapiro H."/>
            <person name="Lindquist E."/>
            <person name="Kapitonov V.V."/>
            <person name="Jurka J."/>
            <person name="Genikhovich G."/>
            <person name="Grigoriev I.V."/>
            <person name="Lucas S.M."/>
            <person name="Steele R.E."/>
            <person name="Finnerty J.R."/>
            <person name="Technau U."/>
            <person name="Martindale M.Q."/>
            <person name="Rokhsar D.S."/>
        </authorList>
    </citation>
    <scope>NUCLEOTIDE SEQUENCE [LARGE SCALE GENOMIC DNA]</scope>
    <source>
        <strain evidence="3">CH2 X CH6</strain>
    </source>
</reference>
<sequence>MGLYTHAKKIQMVREDLKHIMLRSGELHIQMADLKTIGSYIARFTLYQEGFLNGQEENGECRGQLLALAKDLGNARTEGKRGKVENVHKALDEKVESLEIMSKLDEFDKEHANTPMFQVFYQYKTMVLEMMMFVRAVRTADWLLHLQAIEKFTKYYFSQALEKEFLDGNWVVNKNPSVSFCGLGADNGLEHINRSMKVSGGLVGITFNPSALAKFFLKAPDLARLAEQAKDMAALSDLLKLSRFHFHRLGAMMTRGKASKEDAYSITNKMPERLKMPEPLSAVDDHVILVNDSTDIDEMRSVACQTEDLLASRVEDEENCGHRYNDTSTAELSQIKLEFCEIKNLLLSVVEDNRLMRRRLDMQEQREPDASASARVSRIDDPSSRSSIMPRPSTPASNSNHESSPSMTASTSASTSNHESLPPGS</sequence>
<evidence type="ECO:0000313" key="3">
    <source>
        <dbReference type="Proteomes" id="UP000001593"/>
    </source>
</evidence>
<dbReference type="Proteomes" id="UP000001593">
    <property type="component" value="Unassembled WGS sequence"/>
</dbReference>
<evidence type="ECO:0000256" key="1">
    <source>
        <dbReference type="SAM" id="MobiDB-lite"/>
    </source>
</evidence>
<gene>
    <name evidence="2" type="ORF">NEMVEDRAFT_v1g244067</name>
</gene>
<keyword evidence="3" id="KW-1185">Reference proteome</keyword>
<evidence type="ECO:0000313" key="2">
    <source>
        <dbReference type="EMBL" id="EDO39098.1"/>
    </source>
</evidence>
<dbReference type="PANTHER" id="PTHR47018">
    <property type="entry name" value="CXC DOMAIN-CONTAINING PROTEIN-RELATED"/>
    <property type="match status" value="1"/>
</dbReference>
<name>A7SB11_NEMVE</name>
<feature type="region of interest" description="Disordered" evidence="1">
    <location>
        <begin position="361"/>
        <end position="425"/>
    </location>
</feature>
<proteinExistence type="predicted"/>
<dbReference type="PhylomeDB" id="A7SB11"/>